<dbReference type="EMBL" id="OU015566">
    <property type="protein sequence ID" value="CAG5106186.1"/>
    <property type="molecule type" value="Genomic_DNA"/>
</dbReference>
<organism evidence="1 2">
    <name type="scientific">Oikopleura dioica</name>
    <name type="common">Tunicate</name>
    <dbReference type="NCBI Taxonomy" id="34765"/>
    <lineage>
        <taxon>Eukaryota</taxon>
        <taxon>Metazoa</taxon>
        <taxon>Chordata</taxon>
        <taxon>Tunicata</taxon>
        <taxon>Appendicularia</taxon>
        <taxon>Copelata</taxon>
        <taxon>Oikopleuridae</taxon>
        <taxon>Oikopleura</taxon>
    </lineage>
</organism>
<gene>
    <name evidence="1" type="ORF">OKIOD_LOCUS11494</name>
</gene>
<evidence type="ECO:0000313" key="2">
    <source>
        <dbReference type="Proteomes" id="UP001158576"/>
    </source>
</evidence>
<dbReference type="Proteomes" id="UP001158576">
    <property type="component" value="Chromosome 1"/>
</dbReference>
<evidence type="ECO:0000313" key="1">
    <source>
        <dbReference type="EMBL" id="CAG5106186.1"/>
    </source>
</evidence>
<keyword evidence="2" id="KW-1185">Reference proteome</keyword>
<sequence>MGLFAGKEYYKQLLVVDIRDADVLYIDVHHNCSVRVFRGLEKPDSPASACIIKVDDGPDMIAVLARDGIRILKQRYSRRKNADLTFEEVIKFPIDFSPNEHLGKHSFAYVGLETCTFEGEKCLVTFNKNKCQLEYFAIPEDFSSIEDISVKLVELARDYKNTLYMSKTYDANHLFLSVNDIGRPFVARVSFNGEPDVSWQNQGIVHVPKDSIDMMAGVCETPNGTLLICDGNGSKYPQYGNVWAVLESKEYDKSGKFVPVKLQDKNGRNITVRRSVDIVSNHRNIFLCTHPLSDPKCRTKAEIYAFARPDDF</sequence>
<reference evidence="1 2" key="1">
    <citation type="submission" date="2021-04" db="EMBL/GenBank/DDBJ databases">
        <authorList>
            <person name="Bliznina A."/>
        </authorList>
    </citation>
    <scope>NUCLEOTIDE SEQUENCE [LARGE SCALE GENOMIC DNA]</scope>
</reference>
<accession>A0ABN7SYW1</accession>
<protein>
    <submittedName>
        <fullName evidence="1">Oidioi.mRNA.OKI2018_I69.chr1.g2729.t1.cds</fullName>
    </submittedName>
</protein>
<proteinExistence type="predicted"/>
<name>A0ABN7SYW1_OIKDI</name>